<organism evidence="2 3">
    <name type="scientific">Patagioenas fasciata monilis</name>
    <dbReference type="NCBI Taxonomy" id="372326"/>
    <lineage>
        <taxon>Eukaryota</taxon>
        <taxon>Metazoa</taxon>
        <taxon>Chordata</taxon>
        <taxon>Craniata</taxon>
        <taxon>Vertebrata</taxon>
        <taxon>Euteleostomi</taxon>
        <taxon>Archelosauria</taxon>
        <taxon>Archosauria</taxon>
        <taxon>Dinosauria</taxon>
        <taxon>Saurischia</taxon>
        <taxon>Theropoda</taxon>
        <taxon>Coelurosauria</taxon>
        <taxon>Aves</taxon>
        <taxon>Neognathae</taxon>
        <taxon>Neoaves</taxon>
        <taxon>Columbimorphae</taxon>
        <taxon>Columbiformes</taxon>
        <taxon>Columbidae</taxon>
        <taxon>Patagioenas</taxon>
    </lineage>
</organism>
<reference evidence="2 3" key="1">
    <citation type="submission" date="2016-02" db="EMBL/GenBank/DDBJ databases">
        <title>Band-tailed pigeon sequencing and assembly.</title>
        <authorList>
            <person name="Soares A.E."/>
            <person name="Novak B.J."/>
            <person name="Rice E.S."/>
            <person name="O'Connell B."/>
            <person name="Chang D."/>
            <person name="Weber S."/>
            <person name="Shapiro B."/>
        </authorList>
    </citation>
    <scope>NUCLEOTIDE SEQUENCE [LARGE SCALE GENOMIC DNA]</scope>
    <source>
        <strain evidence="2">BTP2013</strain>
        <tissue evidence="2">Blood</tissue>
    </source>
</reference>
<dbReference type="Proteomes" id="UP000190648">
    <property type="component" value="Unassembled WGS sequence"/>
</dbReference>
<evidence type="ECO:0000313" key="2">
    <source>
        <dbReference type="EMBL" id="OPJ77959.1"/>
    </source>
</evidence>
<gene>
    <name evidence="2" type="ORF">AV530_014973</name>
</gene>
<proteinExistence type="predicted"/>
<dbReference type="EMBL" id="LSYS01005191">
    <property type="protein sequence ID" value="OPJ77959.1"/>
    <property type="molecule type" value="Genomic_DNA"/>
</dbReference>
<feature type="region of interest" description="Disordered" evidence="1">
    <location>
        <begin position="1"/>
        <end position="35"/>
    </location>
</feature>
<dbReference type="AlphaFoldDB" id="A0A1V4K0H1"/>
<evidence type="ECO:0000256" key="1">
    <source>
        <dbReference type="SAM" id="MobiDB-lite"/>
    </source>
</evidence>
<name>A0A1V4K0H1_PATFA</name>
<accession>A0A1V4K0H1</accession>
<sequence length="106" mass="11952">MADSQVAASNNERMRNSAQRTSRHETEDPRALAPPSTELGVIWLCASSQINQPGDPKNGHTENRHRMAELELPQILSHNSKDLAATGWYQGPQRQLLFQRDTQAYQ</sequence>
<keyword evidence="3" id="KW-1185">Reference proteome</keyword>
<comment type="caution">
    <text evidence="2">The sequence shown here is derived from an EMBL/GenBank/DDBJ whole genome shotgun (WGS) entry which is preliminary data.</text>
</comment>
<protein>
    <submittedName>
        <fullName evidence="2">Uncharacterized protein</fullName>
    </submittedName>
</protein>
<feature type="compositionally biased region" description="Polar residues" evidence="1">
    <location>
        <begin position="1"/>
        <end position="20"/>
    </location>
</feature>
<evidence type="ECO:0000313" key="3">
    <source>
        <dbReference type="Proteomes" id="UP000190648"/>
    </source>
</evidence>